<reference evidence="2" key="2">
    <citation type="journal article" date="2021" name="PeerJ">
        <title>Extensive microbial diversity within the chicken gut microbiome revealed by metagenomics and culture.</title>
        <authorList>
            <person name="Gilroy R."/>
            <person name="Ravi A."/>
            <person name="Getino M."/>
            <person name="Pursley I."/>
            <person name="Horton D.L."/>
            <person name="Alikhan N.F."/>
            <person name="Baker D."/>
            <person name="Gharbi K."/>
            <person name="Hall N."/>
            <person name="Watson M."/>
            <person name="Adriaenssens E.M."/>
            <person name="Foster-Nyarko E."/>
            <person name="Jarju S."/>
            <person name="Secka A."/>
            <person name="Antonio M."/>
            <person name="Oren A."/>
            <person name="Chaudhuri R.R."/>
            <person name="La Ragione R."/>
            <person name="Hildebrand F."/>
            <person name="Pallen M.J."/>
        </authorList>
    </citation>
    <scope>NUCLEOTIDE SEQUENCE</scope>
    <source>
        <strain evidence="2">CHK176-6737</strain>
    </source>
</reference>
<organism evidence="2 3">
    <name type="scientific">Candidatus Scybalenecus merdavium</name>
    <dbReference type="NCBI Taxonomy" id="2840939"/>
    <lineage>
        <taxon>Bacteria</taxon>
        <taxon>Bacillati</taxon>
        <taxon>Bacillota</taxon>
        <taxon>Clostridia</taxon>
        <taxon>Eubacteriales</taxon>
        <taxon>Oscillospiraceae</taxon>
        <taxon>Oscillospiraceae incertae sedis</taxon>
        <taxon>Candidatus Scybalenecus</taxon>
    </lineage>
</organism>
<dbReference type="EMBL" id="DVNM01000023">
    <property type="protein sequence ID" value="HIU69187.1"/>
    <property type="molecule type" value="Genomic_DNA"/>
</dbReference>
<feature type="transmembrane region" description="Helical" evidence="1">
    <location>
        <begin position="353"/>
        <end position="372"/>
    </location>
</feature>
<feature type="transmembrane region" description="Helical" evidence="1">
    <location>
        <begin position="125"/>
        <end position="151"/>
    </location>
</feature>
<gene>
    <name evidence="2" type="ORF">IAD23_04440</name>
</gene>
<sequence>MTTPTSSTKKVRLGQRDFLYALGSPKTWLLPLLLCILAGVGGALLLWLPAQLMDDETRTLLLQNYTYLLNMSAFGGFLPSIYSMYPVFLFFGIIAAFAAFDFCFSKTKAGAFLSFALPRSVLFCNRLLASLIWFAAGTLLTQICMTAVQLMLGFSISGALMTYLGYTTLLLFLETALGLMIGALAVSICHNVPEGIFTAVCLSACPYALVRLAESAGTRLLNGYGSFIGSYAFGYPSGISQYGSVLNPLACVSNIPVQNADGTYTTTGIGDFSALAAGEKLVIPSTFWAILAVLAAYCIVCAAAGILTFPKKQFENLNARMPNARCVGIGVFTFGTVLAFTLSDMLHADNQAFFWPLVSAIVILVLLVLLAVRKKFKALGAAIAVPVCVTALCFAGFAAGNTQYENVIPAADDIACAYVSESGESFVSKNGDTAGGSMVNQMLGQDYLSAYEDPLLGSFTSESDLKAMQDVHRTLIEDSKTGSGTASVYYRMKDGSTVMRTYTGLSKSAMEALDALYDTEAVRNDLIYRLTANSAEEIEKFNKTYKTDFNKITAGRTVQYGIDLFSDENQTADCTSPEMLEDYMRIYALCQTEGTASGLDSLDMTSVDLNDLSEAVQSYTNTASLFSANLKREEPLNEETAALLKTAVAADIKANGRSYILPGDEKPQAILCLGTSNTVYDSTAATVPGSTFTIGVYPSMKNTLQAIASLGMNSILRAEEAVQKIYAVDLSTMPQETRQFLTDGTSRRFTGSYTSEYDKSLKRMTAAEAAENFYYTDAESDFVPLDKSFDIGVPLSQLQVRYAEITDAKQMEELLQKANILADSNGDNWVLLAVYDDFTMTAYNLDEADAALLDGVTMLDANA</sequence>
<comment type="caution">
    <text evidence="2">The sequence shown here is derived from an EMBL/GenBank/DDBJ whole genome shotgun (WGS) entry which is preliminary data.</text>
</comment>
<evidence type="ECO:0000256" key="1">
    <source>
        <dbReference type="SAM" id="Phobius"/>
    </source>
</evidence>
<dbReference type="AlphaFoldDB" id="A0A9D1MUE3"/>
<feature type="transmembrane region" description="Helical" evidence="1">
    <location>
        <begin position="28"/>
        <end position="48"/>
    </location>
</feature>
<feature type="transmembrane region" description="Helical" evidence="1">
    <location>
        <begin position="287"/>
        <end position="310"/>
    </location>
</feature>
<name>A0A9D1MUE3_9FIRM</name>
<feature type="transmembrane region" description="Helical" evidence="1">
    <location>
        <begin position="379"/>
        <end position="399"/>
    </location>
</feature>
<keyword evidence="1" id="KW-0472">Membrane</keyword>
<feature type="transmembrane region" description="Helical" evidence="1">
    <location>
        <begin position="322"/>
        <end position="341"/>
    </location>
</feature>
<accession>A0A9D1MUE3</accession>
<reference evidence="2" key="1">
    <citation type="submission" date="2020-10" db="EMBL/GenBank/DDBJ databases">
        <authorList>
            <person name="Gilroy R."/>
        </authorList>
    </citation>
    <scope>NUCLEOTIDE SEQUENCE</scope>
    <source>
        <strain evidence="2">CHK176-6737</strain>
    </source>
</reference>
<feature type="transmembrane region" description="Helical" evidence="1">
    <location>
        <begin position="84"/>
        <end position="104"/>
    </location>
</feature>
<keyword evidence="1" id="KW-1133">Transmembrane helix</keyword>
<proteinExistence type="predicted"/>
<feature type="transmembrane region" description="Helical" evidence="1">
    <location>
        <begin position="163"/>
        <end position="188"/>
    </location>
</feature>
<dbReference type="Proteomes" id="UP000824125">
    <property type="component" value="Unassembled WGS sequence"/>
</dbReference>
<keyword evidence="1" id="KW-0812">Transmembrane</keyword>
<evidence type="ECO:0000313" key="2">
    <source>
        <dbReference type="EMBL" id="HIU69187.1"/>
    </source>
</evidence>
<protein>
    <submittedName>
        <fullName evidence="2">Uncharacterized protein</fullName>
    </submittedName>
</protein>
<evidence type="ECO:0000313" key="3">
    <source>
        <dbReference type="Proteomes" id="UP000824125"/>
    </source>
</evidence>